<reference evidence="2" key="1">
    <citation type="submission" date="2020-04" db="EMBL/GenBank/DDBJ databases">
        <authorList>
            <person name="Chiriac C."/>
            <person name="Salcher M."/>
            <person name="Ghai R."/>
            <person name="Kavagutti S V."/>
        </authorList>
    </citation>
    <scope>NUCLEOTIDE SEQUENCE</scope>
</reference>
<accession>A0A6J5PF11</accession>
<name>A0A6J5PF11_9CAUD</name>
<protein>
    <submittedName>
        <fullName evidence="2">Uncharacterized protein</fullName>
    </submittedName>
</protein>
<gene>
    <name evidence="1" type="ORF">UFOVP714_17</name>
    <name evidence="2" type="ORF">UFOVP864_43</name>
</gene>
<dbReference type="EMBL" id="LR796674">
    <property type="protein sequence ID" value="CAB4158562.1"/>
    <property type="molecule type" value="Genomic_DNA"/>
</dbReference>
<dbReference type="EMBL" id="LR796814">
    <property type="protein sequence ID" value="CAB4167705.1"/>
    <property type="molecule type" value="Genomic_DNA"/>
</dbReference>
<evidence type="ECO:0000313" key="2">
    <source>
        <dbReference type="EMBL" id="CAB4167705.1"/>
    </source>
</evidence>
<sequence length="54" mass="5920">MDEKELAAKVNAVLADIFTEASYIAAESEDIITMHEAIQRAIYNVANDPDGTLH</sequence>
<evidence type="ECO:0000313" key="1">
    <source>
        <dbReference type="EMBL" id="CAB4158562.1"/>
    </source>
</evidence>
<proteinExistence type="predicted"/>
<organism evidence="2">
    <name type="scientific">uncultured Caudovirales phage</name>
    <dbReference type="NCBI Taxonomy" id="2100421"/>
    <lineage>
        <taxon>Viruses</taxon>
        <taxon>Duplodnaviria</taxon>
        <taxon>Heunggongvirae</taxon>
        <taxon>Uroviricota</taxon>
        <taxon>Caudoviricetes</taxon>
        <taxon>Peduoviridae</taxon>
        <taxon>Maltschvirus</taxon>
        <taxon>Maltschvirus maltsch</taxon>
    </lineage>
</organism>